<name>A0ABV9GZ84_9BURK</name>
<dbReference type="RefSeq" id="WP_377726084.1">
    <property type="nucleotide sequence ID" value="NZ_JBHSEW010000008.1"/>
</dbReference>
<dbReference type="PANTHER" id="PTHR43798:SF33">
    <property type="entry name" value="HYDROLASE, PUTATIVE (AFU_ORTHOLOGUE AFUA_2G14860)-RELATED"/>
    <property type="match status" value="1"/>
</dbReference>
<dbReference type="PANTHER" id="PTHR43798">
    <property type="entry name" value="MONOACYLGLYCEROL LIPASE"/>
    <property type="match status" value="1"/>
</dbReference>
<dbReference type="InterPro" id="IPR000073">
    <property type="entry name" value="AB_hydrolase_1"/>
</dbReference>
<keyword evidence="3" id="KW-1185">Reference proteome</keyword>
<accession>A0ABV9GZ84</accession>
<dbReference type="InterPro" id="IPR029058">
    <property type="entry name" value="AB_hydrolase_fold"/>
</dbReference>
<dbReference type="Proteomes" id="UP001595967">
    <property type="component" value="Unassembled WGS sequence"/>
</dbReference>
<protein>
    <submittedName>
        <fullName evidence="2">Alpha/beta fold hydrolase</fullName>
    </submittedName>
</protein>
<organism evidence="2 3">
    <name type="scientific">Comamonas nitrativorans</name>
    <dbReference type="NCBI Taxonomy" id="108437"/>
    <lineage>
        <taxon>Bacteria</taxon>
        <taxon>Pseudomonadati</taxon>
        <taxon>Pseudomonadota</taxon>
        <taxon>Betaproteobacteria</taxon>
        <taxon>Burkholderiales</taxon>
        <taxon>Comamonadaceae</taxon>
        <taxon>Comamonas</taxon>
    </lineage>
</organism>
<comment type="caution">
    <text evidence="2">The sequence shown here is derived from an EMBL/GenBank/DDBJ whole genome shotgun (WGS) entry which is preliminary data.</text>
</comment>
<sequence length="310" mass="33298">MIEPRLNYVLCPGAACGPVPPVQDGIALHRLAYWEWNQTGQSDHPHVIVCVHGLTRQGRDFDVLAEALSHHARVICPDMAGRGHSDWLADPMAYGVPQYTADMLVLLQHVHAQAPIGTLDWVGTSMGGLIGMAVAGSPGLALPAPVRRLLLNDVGPRLEWAALQRIGAYVGEPVRFDSVAEGAALMRVISASFGPHTDAQWLALSTPMLRPLPQGGFGLHYDPQIAVPMQGMSREQVDQGEALLWALYDAITAQTLVLRGAESDLLSTATVQEMAQRGPQARSATLEGVGHAPTLVQPEQVALVQEFLFG</sequence>
<evidence type="ECO:0000259" key="1">
    <source>
        <dbReference type="Pfam" id="PF12697"/>
    </source>
</evidence>
<feature type="domain" description="AB hydrolase-1" evidence="1">
    <location>
        <begin position="48"/>
        <end position="302"/>
    </location>
</feature>
<evidence type="ECO:0000313" key="2">
    <source>
        <dbReference type="EMBL" id="MFC4622590.1"/>
    </source>
</evidence>
<reference evidence="3" key="1">
    <citation type="journal article" date="2019" name="Int. J. Syst. Evol. Microbiol.">
        <title>The Global Catalogue of Microorganisms (GCM) 10K type strain sequencing project: providing services to taxonomists for standard genome sequencing and annotation.</title>
        <authorList>
            <consortium name="The Broad Institute Genomics Platform"/>
            <consortium name="The Broad Institute Genome Sequencing Center for Infectious Disease"/>
            <person name="Wu L."/>
            <person name="Ma J."/>
        </authorList>
    </citation>
    <scope>NUCLEOTIDE SEQUENCE [LARGE SCALE GENOMIC DNA]</scope>
    <source>
        <strain evidence="3">JCM 11650</strain>
    </source>
</reference>
<keyword evidence="2" id="KW-0378">Hydrolase</keyword>
<dbReference type="Gene3D" id="3.40.50.1820">
    <property type="entry name" value="alpha/beta hydrolase"/>
    <property type="match status" value="1"/>
</dbReference>
<dbReference type="SUPFAM" id="SSF53474">
    <property type="entry name" value="alpha/beta-Hydrolases"/>
    <property type="match status" value="1"/>
</dbReference>
<evidence type="ECO:0000313" key="3">
    <source>
        <dbReference type="Proteomes" id="UP001595967"/>
    </source>
</evidence>
<dbReference type="GO" id="GO:0016787">
    <property type="term" value="F:hydrolase activity"/>
    <property type="evidence" value="ECO:0007669"/>
    <property type="project" value="UniProtKB-KW"/>
</dbReference>
<dbReference type="InterPro" id="IPR050266">
    <property type="entry name" value="AB_hydrolase_sf"/>
</dbReference>
<dbReference type="Pfam" id="PF12697">
    <property type="entry name" value="Abhydrolase_6"/>
    <property type="match status" value="1"/>
</dbReference>
<dbReference type="PRINTS" id="PR00111">
    <property type="entry name" value="ABHYDROLASE"/>
</dbReference>
<gene>
    <name evidence="2" type="ORF">ACFO3A_10235</name>
</gene>
<proteinExistence type="predicted"/>
<dbReference type="EMBL" id="JBHSEW010000008">
    <property type="protein sequence ID" value="MFC4622590.1"/>
    <property type="molecule type" value="Genomic_DNA"/>
</dbReference>